<gene>
    <name evidence="2" type="ORF">Esi_0237_0008</name>
</gene>
<reference evidence="2 3" key="1">
    <citation type="journal article" date="2010" name="Nature">
        <title>The Ectocarpus genome and the independent evolution of multicellularity in brown algae.</title>
        <authorList>
            <person name="Cock J.M."/>
            <person name="Sterck L."/>
            <person name="Rouze P."/>
            <person name="Scornet D."/>
            <person name="Allen A.E."/>
            <person name="Amoutzias G."/>
            <person name="Anthouard V."/>
            <person name="Artiguenave F."/>
            <person name="Aury J.M."/>
            <person name="Badger J.H."/>
            <person name="Beszteri B."/>
            <person name="Billiau K."/>
            <person name="Bonnet E."/>
            <person name="Bothwell J.H."/>
            <person name="Bowler C."/>
            <person name="Boyen C."/>
            <person name="Brownlee C."/>
            <person name="Carrano C.J."/>
            <person name="Charrier B."/>
            <person name="Cho G.Y."/>
            <person name="Coelho S.M."/>
            <person name="Collen J."/>
            <person name="Corre E."/>
            <person name="Da Silva C."/>
            <person name="Delage L."/>
            <person name="Delaroque N."/>
            <person name="Dittami S.M."/>
            <person name="Doulbeau S."/>
            <person name="Elias M."/>
            <person name="Farnham G."/>
            <person name="Gachon C.M."/>
            <person name="Gschloessl B."/>
            <person name="Heesch S."/>
            <person name="Jabbari K."/>
            <person name="Jubin C."/>
            <person name="Kawai H."/>
            <person name="Kimura K."/>
            <person name="Kloareg B."/>
            <person name="Kupper F.C."/>
            <person name="Lang D."/>
            <person name="Le Bail A."/>
            <person name="Leblanc C."/>
            <person name="Lerouge P."/>
            <person name="Lohr M."/>
            <person name="Lopez P.J."/>
            <person name="Martens C."/>
            <person name="Maumus F."/>
            <person name="Michel G."/>
            <person name="Miranda-Saavedra D."/>
            <person name="Morales J."/>
            <person name="Moreau H."/>
            <person name="Motomura T."/>
            <person name="Nagasato C."/>
            <person name="Napoli C.A."/>
            <person name="Nelson D.R."/>
            <person name="Nyvall-Collen P."/>
            <person name="Peters A.F."/>
            <person name="Pommier C."/>
            <person name="Potin P."/>
            <person name="Poulain J."/>
            <person name="Quesneville H."/>
            <person name="Read B."/>
            <person name="Rensing S.A."/>
            <person name="Ritter A."/>
            <person name="Rousvoal S."/>
            <person name="Samanta M."/>
            <person name="Samson G."/>
            <person name="Schroeder D.C."/>
            <person name="Segurens B."/>
            <person name="Strittmatter M."/>
            <person name="Tonon T."/>
            <person name="Tregear J.W."/>
            <person name="Valentin K."/>
            <person name="von Dassow P."/>
            <person name="Yamagishi T."/>
            <person name="Van de Peer Y."/>
            <person name="Wincker P."/>
        </authorList>
    </citation>
    <scope>NUCLEOTIDE SEQUENCE [LARGE SCALE GENOMIC DNA]</scope>
    <source>
        <strain evidence="3">Ec32 / CCAP1310/4</strain>
    </source>
</reference>
<feature type="region of interest" description="Disordered" evidence="1">
    <location>
        <begin position="1021"/>
        <end position="1055"/>
    </location>
</feature>
<feature type="compositionally biased region" description="Basic and acidic residues" evidence="1">
    <location>
        <begin position="1021"/>
        <end position="1037"/>
    </location>
</feature>
<evidence type="ECO:0000313" key="3">
    <source>
        <dbReference type="Proteomes" id="UP000002630"/>
    </source>
</evidence>
<dbReference type="InParanoid" id="D7FSN2"/>
<dbReference type="OrthoDB" id="10480202at2759"/>
<dbReference type="Proteomes" id="UP000002630">
    <property type="component" value="Linkage Group LG18"/>
</dbReference>
<feature type="compositionally biased region" description="Polar residues" evidence="1">
    <location>
        <begin position="869"/>
        <end position="894"/>
    </location>
</feature>
<feature type="compositionally biased region" description="Polar residues" evidence="1">
    <location>
        <begin position="839"/>
        <end position="848"/>
    </location>
</feature>
<feature type="compositionally biased region" description="Basic and acidic residues" evidence="1">
    <location>
        <begin position="804"/>
        <end position="819"/>
    </location>
</feature>
<feature type="compositionally biased region" description="Low complexity" evidence="1">
    <location>
        <begin position="923"/>
        <end position="957"/>
    </location>
</feature>
<feature type="region of interest" description="Disordered" evidence="1">
    <location>
        <begin position="195"/>
        <end position="226"/>
    </location>
</feature>
<proteinExistence type="predicted"/>
<feature type="compositionally biased region" description="Polar residues" evidence="1">
    <location>
        <begin position="779"/>
        <end position="788"/>
    </location>
</feature>
<feature type="compositionally biased region" description="Polar residues" evidence="1">
    <location>
        <begin position="556"/>
        <end position="573"/>
    </location>
</feature>
<feature type="compositionally biased region" description="Low complexity" evidence="1">
    <location>
        <begin position="202"/>
        <end position="213"/>
    </location>
</feature>
<organism evidence="2 3">
    <name type="scientific">Ectocarpus siliculosus</name>
    <name type="common">Brown alga</name>
    <name type="synonym">Conferva siliculosa</name>
    <dbReference type="NCBI Taxonomy" id="2880"/>
    <lineage>
        <taxon>Eukaryota</taxon>
        <taxon>Sar</taxon>
        <taxon>Stramenopiles</taxon>
        <taxon>Ochrophyta</taxon>
        <taxon>PX clade</taxon>
        <taxon>Phaeophyceae</taxon>
        <taxon>Ectocarpales</taxon>
        <taxon>Ectocarpaceae</taxon>
        <taxon>Ectocarpus</taxon>
    </lineage>
</organism>
<sequence length="1055" mass="107301">MAAGHVASPAGSSELPAAALGAVASQSLIFTGPAGDDAAVKVGDATRMEALKSFPNGVQLAGNGAASTSKGMLCGRLTEAGLGVDASHKLGGTGGTATAERADEPRERGKSIEIAKPPATAATTSVEEGSRGTRSMGQEAGAAALHGQFAAFEPAATAATTQEVNGSCAATTNVGKGPTTVESPATTKDTAATASEVKVQNAPTPVAATPASAKQGQVPSVGQEASVNLRKRPTAATAKNRNGPLDKPCHLYLQVIGPAPTQDKVPPGKMVTLGDRDAKPVDLLTTLSKPGRYTLYVTASNRWNGGGVCKDPSEQPIEIKHFFIPDNLFPAGEARCIGCGEVLPYRPHRRVIKDPLGPGPLELRLIPRSGLSFLADLTVHVSIPLLRGKGSKCSACNTTPAENYVALSNEDVSRALALKAVAHGTDPAMLKELMVPAVPPTMATTTESAEPPDEDAVATATMKSPKSRSYSIHDVLGIHAPGANHPTPASSIVAAERHVGIAAASPPVPTTAESTSGISQEDVITTSATHVSAANTNTGAKESEAVGYVRRGEGNSGETRTEQASSVEASTRPTLGEGEPAAHEGPSSAATKADSVLAAISSSSKHMSLTTPKSPVAPGQGTSSQGAQAAPGDGAVEVVKTPADGKVDESLSGFKRALTLLDRAVKVGAGNNMGEAKRVLWPIAERLQDALTVARKSSSIEPKRWDELQEDYGAIREKLMGSSSRDGDALGRVVAEIGSSDNSAGADSGVAGSEGGGAKERPRQPAQPGALPQPPTGPSLSHSPSGVSQLAEGDKPLAVPKGPAIHDREAAPERGESRAEQLLFQGTGPTASKAVATSPCASQPSSGAAPQLEDDASRPGQQPEHGDRSPSSPHQQHAGQYSRPQQQNTDQQASCLDRRVVAAPAPLPAAAGLTEPVDNHNGSAGASADAVAGPVDNQNELTGANADAVPTAATAPPLKSHSRSAEKDDNQVCPSCGGVGLVNNDRSSCRICLWSKGDVVPKQGACSPVATVTLAAAVPGKRQDEGVGMAKKRDGSSKDGQTAAQGPKKAWDTTF</sequence>
<feature type="compositionally biased region" description="Basic and acidic residues" evidence="1">
    <location>
        <begin position="100"/>
        <end position="109"/>
    </location>
</feature>
<feature type="compositionally biased region" description="Polar residues" evidence="1">
    <location>
        <begin position="214"/>
        <end position="226"/>
    </location>
</feature>
<keyword evidence="3" id="KW-1185">Reference proteome</keyword>
<evidence type="ECO:0000256" key="1">
    <source>
        <dbReference type="SAM" id="MobiDB-lite"/>
    </source>
</evidence>
<feature type="compositionally biased region" description="Low complexity" evidence="1">
    <location>
        <begin position="738"/>
        <end position="751"/>
    </location>
</feature>
<feature type="compositionally biased region" description="Polar residues" evidence="1">
    <location>
        <begin position="600"/>
        <end position="613"/>
    </location>
</feature>
<feature type="region of interest" description="Disordered" evidence="1">
    <location>
        <begin position="88"/>
        <end position="109"/>
    </location>
</feature>
<dbReference type="AlphaFoldDB" id="D7FSN2"/>
<feature type="region of interest" description="Disordered" evidence="1">
    <location>
        <begin position="533"/>
        <end position="633"/>
    </location>
</feature>
<name>D7FSN2_ECTSI</name>
<dbReference type="EMBL" id="FN648417">
    <property type="protein sequence ID" value="CBJ31173.1"/>
    <property type="molecule type" value="Genomic_DNA"/>
</dbReference>
<feature type="compositionally biased region" description="Low complexity" evidence="1">
    <location>
        <begin position="902"/>
        <end position="911"/>
    </location>
</feature>
<feature type="region of interest" description="Disordered" evidence="1">
    <location>
        <begin position="738"/>
        <end position="972"/>
    </location>
</feature>
<accession>D7FSN2</accession>
<evidence type="ECO:0000313" key="2">
    <source>
        <dbReference type="EMBL" id="CBJ31173.1"/>
    </source>
</evidence>
<dbReference type="EMBL" id="FN649743">
    <property type="protein sequence ID" value="CBJ31173.1"/>
    <property type="molecule type" value="Genomic_DNA"/>
</dbReference>
<protein>
    <submittedName>
        <fullName evidence="2">Uncharacterized protein</fullName>
    </submittedName>
</protein>